<gene>
    <name evidence="6" type="ORF">DFH94DRAFT_743628</name>
</gene>
<dbReference type="InterPro" id="IPR004130">
    <property type="entry name" value="Gpn"/>
</dbReference>
<dbReference type="GO" id="GO:0005525">
    <property type="term" value="F:GTP binding"/>
    <property type="evidence" value="ECO:0007669"/>
    <property type="project" value="UniProtKB-KW"/>
</dbReference>
<dbReference type="InterPro" id="IPR030231">
    <property type="entry name" value="Gpn2"/>
</dbReference>
<dbReference type="GO" id="GO:0005737">
    <property type="term" value="C:cytoplasm"/>
    <property type="evidence" value="ECO:0007669"/>
    <property type="project" value="TreeGrafter"/>
</dbReference>
<evidence type="ECO:0000256" key="2">
    <source>
        <dbReference type="ARBA" id="ARBA00022741"/>
    </source>
</evidence>
<dbReference type="PANTHER" id="PTHR21231:SF3">
    <property type="entry name" value="GPN-LOOP GTPASE 2"/>
    <property type="match status" value="1"/>
</dbReference>
<keyword evidence="4 5" id="KW-0342">GTP-binding</keyword>
<evidence type="ECO:0000313" key="6">
    <source>
        <dbReference type="EMBL" id="KAF8480512.1"/>
    </source>
</evidence>
<dbReference type="SUPFAM" id="SSF52540">
    <property type="entry name" value="P-loop containing nucleoside triphosphate hydrolases"/>
    <property type="match status" value="1"/>
</dbReference>
<dbReference type="GO" id="GO:0003924">
    <property type="term" value="F:GTPase activity"/>
    <property type="evidence" value="ECO:0007669"/>
    <property type="project" value="TreeGrafter"/>
</dbReference>
<evidence type="ECO:0000313" key="7">
    <source>
        <dbReference type="Proteomes" id="UP000759537"/>
    </source>
</evidence>
<name>A0A9P5T9U2_9AGAM</name>
<sequence>MPFGEIVVGSPGSGKSTYCYGKHQLFTALNRPISIVNLDPANDNIPYPCAIDIASLITLQDAMSTHELGPNGGMLYCMEYLEANYDWLEDRLKELGKDAYVLFDLPGQVELSTNHDSLKRIIEKLGKSGFRLAAVHLCDSHLVTDAAKYISVLLLSLRAMLHLELPHINVLSKIDLLTQYGDLDFNLEFYTEVQNLSYLENALSSASPRYTALNMAICELIEDFGLVGFETLAVEDKHSMLNLTRAIDRATGYVFVPSAGTNAQAQLPEGVVHDPSAASSAQPNAYALMSSAMGPRVVGLRSDVRDVQERWVDAREEWDAHERALWRREGEALGRAAAEVEKQRKLNIRERK</sequence>
<evidence type="ECO:0000256" key="4">
    <source>
        <dbReference type="ARBA" id="ARBA00023134"/>
    </source>
</evidence>
<evidence type="ECO:0000256" key="1">
    <source>
        <dbReference type="ARBA" id="ARBA00005290"/>
    </source>
</evidence>
<dbReference type="Gene3D" id="3.40.50.300">
    <property type="entry name" value="P-loop containing nucleotide triphosphate hydrolases"/>
    <property type="match status" value="1"/>
</dbReference>
<keyword evidence="3 5" id="KW-0378">Hydrolase</keyword>
<organism evidence="6 7">
    <name type="scientific">Russula ochroleuca</name>
    <dbReference type="NCBI Taxonomy" id="152965"/>
    <lineage>
        <taxon>Eukaryota</taxon>
        <taxon>Fungi</taxon>
        <taxon>Dikarya</taxon>
        <taxon>Basidiomycota</taxon>
        <taxon>Agaricomycotina</taxon>
        <taxon>Agaricomycetes</taxon>
        <taxon>Russulales</taxon>
        <taxon>Russulaceae</taxon>
        <taxon>Russula</taxon>
    </lineage>
</organism>
<evidence type="ECO:0000256" key="3">
    <source>
        <dbReference type="ARBA" id="ARBA00022801"/>
    </source>
</evidence>
<comment type="function">
    <text evidence="5">Small GTPase required for proper localization of RNA polymerase II and III (RNAPII and RNAPIII). May act at an RNAP assembly step prior to nuclear import.</text>
</comment>
<keyword evidence="2 5" id="KW-0547">Nucleotide-binding</keyword>
<comment type="caution">
    <text evidence="6">The sequence shown here is derived from an EMBL/GenBank/DDBJ whole genome shotgun (WGS) entry which is preliminary data.</text>
</comment>
<dbReference type="EMBL" id="WHVB01000008">
    <property type="protein sequence ID" value="KAF8480512.1"/>
    <property type="molecule type" value="Genomic_DNA"/>
</dbReference>
<dbReference type="OrthoDB" id="5839at2759"/>
<dbReference type="InterPro" id="IPR027417">
    <property type="entry name" value="P-loop_NTPase"/>
</dbReference>
<dbReference type="Proteomes" id="UP000759537">
    <property type="component" value="Unassembled WGS sequence"/>
</dbReference>
<keyword evidence="7" id="KW-1185">Reference proteome</keyword>
<evidence type="ECO:0000256" key="5">
    <source>
        <dbReference type="RuleBase" id="RU365059"/>
    </source>
</evidence>
<protein>
    <recommendedName>
        <fullName evidence="5">GPN-loop GTPase 2</fullName>
    </recommendedName>
</protein>
<dbReference type="Pfam" id="PF03029">
    <property type="entry name" value="ATP_bind_1"/>
    <property type="match status" value="1"/>
</dbReference>
<dbReference type="AlphaFoldDB" id="A0A9P5T9U2"/>
<dbReference type="CDD" id="cd17871">
    <property type="entry name" value="GPN2"/>
    <property type="match status" value="1"/>
</dbReference>
<dbReference type="PANTHER" id="PTHR21231">
    <property type="entry name" value="XPA-BINDING PROTEIN 1-RELATED"/>
    <property type="match status" value="1"/>
</dbReference>
<dbReference type="FunFam" id="3.40.50.300:FF:000338">
    <property type="entry name" value="GPN-loop GTPase 2"/>
    <property type="match status" value="1"/>
</dbReference>
<reference evidence="6" key="1">
    <citation type="submission" date="2019-10" db="EMBL/GenBank/DDBJ databases">
        <authorList>
            <consortium name="DOE Joint Genome Institute"/>
            <person name="Kuo A."/>
            <person name="Miyauchi S."/>
            <person name="Kiss E."/>
            <person name="Drula E."/>
            <person name="Kohler A."/>
            <person name="Sanchez-Garcia M."/>
            <person name="Andreopoulos B."/>
            <person name="Barry K.W."/>
            <person name="Bonito G."/>
            <person name="Buee M."/>
            <person name="Carver A."/>
            <person name="Chen C."/>
            <person name="Cichocki N."/>
            <person name="Clum A."/>
            <person name="Culley D."/>
            <person name="Crous P.W."/>
            <person name="Fauchery L."/>
            <person name="Girlanda M."/>
            <person name="Hayes R."/>
            <person name="Keri Z."/>
            <person name="LaButti K."/>
            <person name="Lipzen A."/>
            <person name="Lombard V."/>
            <person name="Magnuson J."/>
            <person name="Maillard F."/>
            <person name="Morin E."/>
            <person name="Murat C."/>
            <person name="Nolan M."/>
            <person name="Ohm R."/>
            <person name="Pangilinan J."/>
            <person name="Pereira M."/>
            <person name="Perotto S."/>
            <person name="Peter M."/>
            <person name="Riley R."/>
            <person name="Sitrit Y."/>
            <person name="Stielow B."/>
            <person name="Szollosi G."/>
            <person name="Zifcakova L."/>
            <person name="Stursova M."/>
            <person name="Spatafora J.W."/>
            <person name="Tedersoo L."/>
            <person name="Vaario L.-M."/>
            <person name="Yamada A."/>
            <person name="Yan M."/>
            <person name="Wang P."/>
            <person name="Xu J."/>
            <person name="Bruns T."/>
            <person name="Baldrian P."/>
            <person name="Vilgalys R."/>
            <person name="Henrissat B."/>
            <person name="Grigoriev I.V."/>
            <person name="Hibbett D."/>
            <person name="Nagy L.G."/>
            <person name="Martin F.M."/>
        </authorList>
    </citation>
    <scope>NUCLEOTIDE SEQUENCE</scope>
    <source>
        <strain evidence="6">Prilba</strain>
    </source>
</reference>
<comment type="subunit">
    <text evidence="5">Binds to RNA polymerase II (RNAPII).</text>
</comment>
<reference evidence="6" key="2">
    <citation type="journal article" date="2020" name="Nat. Commun.">
        <title>Large-scale genome sequencing of mycorrhizal fungi provides insights into the early evolution of symbiotic traits.</title>
        <authorList>
            <person name="Miyauchi S."/>
            <person name="Kiss E."/>
            <person name="Kuo A."/>
            <person name="Drula E."/>
            <person name="Kohler A."/>
            <person name="Sanchez-Garcia M."/>
            <person name="Morin E."/>
            <person name="Andreopoulos B."/>
            <person name="Barry K.W."/>
            <person name="Bonito G."/>
            <person name="Buee M."/>
            <person name="Carver A."/>
            <person name="Chen C."/>
            <person name="Cichocki N."/>
            <person name="Clum A."/>
            <person name="Culley D."/>
            <person name="Crous P.W."/>
            <person name="Fauchery L."/>
            <person name="Girlanda M."/>
            <person name="Hayes R.D."/>
            <person name="Keri Z."/>
            <person name="LaButti K."/>
            <person name="Lipzen A."/>
            <person name="Lombard V."/>
            <person name="Magnuson J."/>
            <person name="Maillard F."/>
            <person name="Murat C."/>
            <person name="Nolan M."/>
            <person name="Ohm R.A."/>
            <person name="Pangilinan J."/>
            <person name="Pereira M.F."/>
            <person name="Perotto S."/>
            <person name="Peter M."/>
            <person name="Pfister S."/>
            <person name="Riley R."/>
            <person name="Sitrit Y."/>
            <person name="Stielow J.B."/>
            <person name="Szollosi G."/>
            <person name="Zifcakova L."/>
            <person name="Stursova M."/>
            <person name="Spatafora J.W."/>
            <person name="Tedersoo L."/>
            <person name="Vaario L.M."/>
            <person name="Yamada A."/>
            <person name="Yan M."/>
            <person name="Wang P."/>
            <person name="Xu J."/>
            <person name="Bruns T."/>
            <person name="Baldrian P."/>
            <person name="Vilgalys R."/>
            <person name="Dunand C."/>
            <person name="Henrissat B."/>
            <person name="Grigoriev I.V."/>
            <person name="Hibbett D."/>
            <person name="Nagy L.G."/>
            <person name="Martin F.M."/>
        </authorList>
    </citation>
    <scope>NUCLEOTIDE SEQUENCE</scope>
    <source>
        <strain evidence="6">Prilba</strain>
    </source>
</reference>
<comment type="similarity">
    <text evidence="1 5">Belongs to the GPN-loop GTPase family.</text>
</comment>
<accession>A0A9P5T9U2</accession>
<proteinExistence type="inferred from homology"/>